<reference evidence="2 3" key="1">
    <citation type="submission" date="2017-03" db="EMBL/GenBank/DDBJ databases">
        <title>Genomes of endolithic fungi from Antarctica.</title>
        <authorList>
            <person name="Coleine C."/>
            <person name="Masonjones S."/>
            <person name="Stajich J.E."/>
        </authorList>
    </citation>
    <scope>NUCLEOTIDE SEQUENCE [LARGE SCALE GENOMIC DNA]</scope>
    <source>
        <strain evidence="2 3">CCFEE 6314</strain>
    </source>
</reference>
<gene>
    <name evidence="2" type="ORF">B0A52_02554</name>
</gene>
<evidence type="ECO:0000313" key="3">
    <source>
        <dbReference type="Proteomes" id="UP000288859"/>
    </source>
</evidence>
<evidence type="ECO:0000313" key="2">
    <source>
        <dbReference type="EMBL" id="RVX73664.1"/>
    </source>
</evidence>
<name>A0A438NCZ8_EXOME</name>
<accession>A0A438NCZ8</accession>
<dbReference type="VEuPathDB" id="FungiDB:PV10_06359"/>
<feature type="region of interest" description="Disordered" evidence="1">
    <location>
        <begin position="197"/>
        <end position="243"/>
    </location>
</feature>
<comment type="caution">
    <text evidence="2">The sequence shown here is derived from an EMBL/GenBank/DDBJ whole genome shotgun (WGS) entry which is preliminary data.</text>
</comment>
<dbReference type="EMBL" id="NAJM01000007">
    <property type="protein sequence ID" value="RVX73664.1"/>
    <property type="molecule type" value="Genomic_DNA"/>
</dbReference>
<sequence>MSKMLLRVPICIDAALHILHPDANERVYSNGPNVGNVRNHTANVSSRKVRHPCAVECLVELRITLKYTDHSPGIAWRHNQNAGRVGGDEKSLGSFFKYTNFFTDEQRRMFVPVPSQLTFVYVDPTTEEVGSPPPGTPSTSEAQQVAAHSLEALSTAAAVGNTNTTNYPAQYYTNPQTSSYPEYSFVRLGDSAGDSQGLGSLTELIPPRSPPNQVANSLIDPSLEESVSHPPNDGPISNTDGAQDLKIEDVEAGQEDDSHVALALQKFNAST</sequence>
<dbReference type="OrthoDB" id="5418899at2759"/>
<proteinExistence type="predicted"/>
<dbReference type="Proteomes" id="UP000288859">
    <property type="component" value="Unassembled WGS sequence"/>
</dbReference>
<organism evidence="2 3">
    <name type="scientific">Exophiala mesophila</name>
    <name type="common">Black yeast-like fungus</name>
    <dbReference type="NCBI Taxonomy" id="212818"/>
    <lineage>
        <taxon>Eukaryota</taxon>
        <taxon>Fungi</taxon>
        <taxon>Dikarya</taxon>
        <taxon>Ascomycota</taxon>
        <taxon>Pezizomycotina</taxon>
        <taxon>Eurotiomycetes</taxon>
        <taxon>Chaetothyriomycetidae</taxon>
        <taxon>Chaetothyriales</taxon>
        <taxon>Herpotrichiellaceae</taxon>
        <taxon>Exophiala</taxon>
    </lineage>
</organism>
<dbReference type="AlphaFoldDB" id="A0A438NCZ8"/>
<protein>
    <submittedName>
        <fullName evidence="2">Uncharacterized protein</fullName>
    </submittedName>
</protein>
<evidence type="ECO:0000256" key="1">
    <source>
        <dbReference type="SAM" id="MobiDB-lite"/>
    </source>
</evidence>